<accession>A0A151WHY8</accession>
<reference evidence="2" key="1">
    <citation type="submission" date="2015-09" db="EMBL/GenBank/DDBJ databases">
        <title>Trachymyrmex zeteki WGS genome.</title>
        <authorList>
            <person name="Nygaard S."/>
            <person name="Hu H."/>
            <person name="Boomsma J."/>
            <person name="Zhang G."/>
        </authorList>
    </citation>
    <scope>NUCLEOTIDE SEQUENCE [LARGE SCALE GENOMIC DNA]</scope>
    <source>
        <strain evidence="2">Tzet28-1</strain>
        <tissue evidence="2">Whole body</tissue>
    </source>
</reference>
<dbReference type="EMBL" id="KQ983106">
    <property type="protein sequence ID" value="KYQ47456.1"/>
    <property type="molecule type" value="Genomic_DNA"/>
</dbReference>
<name>A0A151WHY8_9HYME</name>
<proteinExistence type="predicted"/>
<evidence type="ECO:0000256" key="1">
    <source>
        <dbReference type="SAM" id="MobiDB-lite"/>
    </source>
</evidence>
<sequence length="150" mass="16431">MRVSRGLTSVTDERQRGSRSDTPFKDDERRDATRRDVPAPGRIFCRISGACGCDSRVSLTGGTKCLFGRGGHRFDKHGCARGRISDGGLVANSWPRLPSYFEINSDLFMGDDTNVSAASEPPPARKRFFGESAFARDFVEQFVYKGASAG</sequence>
<keyword evidence="3" id="KW-1185">Reference proteome</keyword>
<dbReference type="Proteomes" id="UP000075809">
    <property type="component" value="Unassembled WGS sequence"/>
</dbReference>
<feature type="region of interest" description="Disordered" evidence="1">
    <location>
        <begin position="1"/>
        <end position="35"/>
    </location>
</feature>
<evidence type="ECO:0000313" key="3">
    <source>
        <dbReference type="Proteomes" id="UP000075809"/>
    </source>
</evidence>
<feature type="compositionally biased region" description="Basic and acidic residues" evidence="1">
    <location>
        <begin position="11"/>
        <end position="35"/>
    </location>
</feature>
<gene>
    <name evidence="2" type="ORF">ALC60_13577</name>
</gene>
<organism evidence="2 3">
    <name type="scientific">Mycetomoellerius zeteki</name>
    <dbReference type="NCBI Taxonomy" id="64791"/>
    <lineage>
        <taxon>Eukaryota</taxon>
        <taxon>Metazoa</taxon>
        <taxon>Ecdysozoa</taxon>
        <taxon>Arthropoda</taxon>
        <taxon>Hexapoda</taxon>
        <taxon>Insecta</taxon>
        <taxon>Pterygota</taxon>
        <taxon>Neoptera</taxon>
        <taxon>Endopterygota</taxon>
        <taxon>Hymenoptera</taxon>
        <taxon>Apocrita</taxon>
        <taxon>Aculeata</taxon>
        <taxon>Formicoidea</taxon>
        <taxon>Formicidae</taxon>
        <taxon>Myrmicinae</taxon>
        <taxon>Mycetomoellerius</taxon>
    </lineage>
</organism>
<feature type="compositionally biased region" description="Polar residues" evidence="1">
    <location>
        <begin position="1"/>
        <end position="10"/>
    </location>
</feature>
<dbReference type="AlphaFoldDB" id="A0A151WHY8"/>
<evidence type="ECO:0000313" key="2">
    <source>
        <dbReference type="EMBL" id="KYQ47456.1"/>
    </source>
</evidence>
<protein>
    <submittedName>
        <fullName evidence="2">Uncharacterized protein</fullName>
    </submittedName>
</protein>